<evidence type="ECO:0000313" key="6">
    <source>
        <dbReference type="Proteomes" id="UP000005317"/>
    </source>
</evidence>
<dbReference type="CDD" id="cd06127">
    <property type="entry name" value="DEDDh"/>
    <property type="match status" value="1"/>
</dbReference>
<keyword evidence="6" id="KW-1185">Reference proteome</keyword>
<dbReference type="SMART" id="SM00479">
    <property type="entry name" value="EXOIII"/>
    <property type="match status" value="1"/>
</dbReference>
<dbReference type="GO" id="GO:0005829">
    <property type="term" value="C:cytosol"/>
    <property type="evidence" value="ECO:0007669"/>
    <property type="project" value="TreeGrafter"/>
</dbReference>
<evidence type="ECO:0000313" key="5">
    <source>
        <dbReference type="EMBL" id="EIJ34467.1"/>
    </source>
</evidence>
<dbReference type="Proteomes" id="UP000005317">
    <property type="component" value="Unassembled WGS sequence"/>
</dbReference>
<name>A0A656HDI1_THINJ</name>
<organism evidence="5 6">
    <name type="scientific">Thiothrix nivea (strain ATCC 35100 / DSM 5205 / JP2)</name>
    <dbReference type="NCBI Taxonomy" id="870187"/>
    <lineage>
        <taxon>Bacteria</taxon>
        <taxon>Pseudomonadati</taxon>
        <taxon>Pseudomonadota</taxon>
        <taxon>Gammaproteobacteria</taxon>
        <taxon>Thiotrichales</taxon>
        <taxon>Thiotrichaceae</taxon>
        <taxon>Thiothrix</taxon>
    </lineage>
</organism>
<accession>A0A656HDI1</accession>
<dbReference type="Pfam" id="PF00929">
    <property type="entry name" value="RNase_T"/>
    <property type="match status" value="1"/>
</dbReference>
<dbReference type="InterPro" id="IPR013520">
    <property type="entry name" value="Ribonucl_H"/>
</dbReference>
<evidence type="ECO:0000259" key="4">
    <source>
        <dbReference type="SMART" id="SM00479"/>
    </source>
</evidence>
<dbReference type="OrthoDB" id="5497329at2"/>
<evidence type="ECO:0000256" key="3">
    <source>
        <dbReference type="ARBA" id="ARBA00022839"/>
    </source>
</evidence>
<feature type="domain" description="Exonuclease" evidence="4">
    <location>
        <begin position="43"/>
        <end position="217"/>
    </location>
</feature>
<dbReference type="GO" id="GO:0006259">
    <property type="term" value="P:DNA metabolic process"/>
    <property type="evidence" value="ECO:0007669"/>
    <property type="project" value="UniProtKB-ARBA"/>
</dbReference>
<dbReference type="RefSeq" id="WP_002708395.1">
    <property type="nucleotide sequence ID" value="NZ_JH651384.1"/>
</dbReference>
<dbReference type="AlphaFoldDB" id="A0A656HDI1"/>
<dbReference type="InterPro" id="IPR012337">
    <property type="entry name" value="RNaseH-like_sf"/>
</dbReference>
<dbReference type="InterPro" id="IPR036397">
    <property type="entry name" value="RNaseH_sf"/>
</dbReference>
<proteinExistence type="predicted"/>
<keyword evidence="3 5" id="KW-0269">Exonuclease</keyword>
<dbReference type="SUPFAM" id="SSF53098">
    <property type="entry name" value="Ribonuclease H-like"/>
    <property type="match status" value="1"/>
</dbReference>
<evidence type="ECO:0000256" key="2">
    <source>
        <dbReference type="ARBA" id="ARBA00022801"/>
    </source>
</evidence>
<gene>
    <name evidence="5" type="ORF">Thini_1891</name>
</gene>
<protein>
    <submittedName>
        <fullName evidence="5">Exonuclease RNase T and DNA polymerase III</fullName>
    </submittedName>
</protein>
<dbReference type="EMBL" id="JH651384">
    <property type="protein sequence ID" value="EIJ34467.1"/>
    <property type="molecule type" value="Genomic_DNA"/>
</dbReference>
<dbReference type="GO" id="GO:0008408">
    <property type="term" value="F:3'-5' exonuclease activity"/>
    <property type="evidence" value="ECO:0007669"/>
    <property type="project" value="TreeGrafter"/>
</dbReference>
<keyword evidence="2" id="KW-0378">Hydrolase</keyword>
<reference evidence="6" key="1">
    <citation type="journal article" date="2011" name="Stand. Genomic Sci.">
        <title>Genome sequence of the filamentous, gliding Thiothrix nivea neotype strain (JP2(T)).</title>
        <authorList>
            <person name="Lapidus A."/>
            <person name="Nolan M."/>
            <person name="Lucas S."/>
            <person name="Glavina Del Rio T."/>
            <person name="Tice H."/>
            <person name="Cheng J.F."/>
            <person name="Tapia R."/>
            <person name="Han C."/>
            <person name="Goodwin L."/>
            <person name="Pitluck S."/>
            <person name="Liolios K."/>
            <person name="Pagani I."/>
            <person name="Ivanova N."/>
            <person name="Huntemann M."/>
            <person name="Mavromatis K."/>
            <person name="Mikhailova N."/>
            <person name="Pati A."/>
            <person name="Chen A."/>
            <person name="Palaniappan K."/>
            <person name="Land M."/>
            <person name="Brambilla E.M."/>
            <person name="Rohde M."/>
            <person name="Abt B."/>
            <person name="Verbarg S."/>
            <person name="Goker M."/>
            <person name="Bristow J."/>
            <person name="Eisen J.A."/>
            <person name="Markowitz V."/>
            <person name="Hugenholtz P."/>
            <person name="Kyrpides N.C."/>
            <person name="Klenk H.P."/>
            <person name="Woyke T."/>
        </authorList>
    </citation>
    <scope>NUCLEOTIDE SEQUENCE [LARGE SCALE GENOMIC DNA]</scope>
    <source>
        <strain evidence="6">ATCC 35100 / DSM 5205 / JP2</strain>
    </source>
</reference>
<dbReference type="Gene3D" id="3.30.420.10">
    <property type="entry name" value="Ribonuclease H-like superfamily/Ribonuclease H"/>
    <property type="match status" value="1"/>
</dbReference>
<dbReference type="GO" id="GO:0003676">
    <property type="term" value="F:nucleic acid binding"/>
    <property type="evidence" value="ECO:0007669"/>
    <property type="project" value="InterPro"/>
</dbReference>
<dbReference type="PANTHER" id="PTHR30231">
    <property type="entry name" value="DNA POLYMERASE III SUBUNIT EPSILON"/>
    <property type="match status" value="1"/>
</dbReference>
<evidence type="ECO:0000256" key="1">
    <source>
        <dbReference type="ARBA" id="ARBA00022722"/>
    </source>
</evidence>
<keyword evidence="1" id="KW-0540">Nuclease</keyword>
<dbReference type="PANTHER" id="PTHR30231:SF4">
    <property type="entry name" value="PROTEIN NEN2"/>
    <property type="match status" value="1"/>
</dbReference>
<sequence length="229" mass="26552">MLWRWFSPEAQKQRLLPKVEHPVARHYLQTPFADKKQSAWDVDYLVLDFETTGLDARKDAILSMGYTEIRQGRVQMGRCIHRIVKLNFPLPPETVVVHKITDDRMNEGIHLHDALHELVERMTGKVLIAHFEHIERTFLQAAMERVYGRKLPLLMLDTLAIEKRLRERAQQVIIPNQFRLGNLRQHYNLPRYGAHDALQDAIATAELFLAEISHIQGDGKSLRLADLLG</sequence>